<dbReference type="Proteomes" id="UP000500898">
    <property type="component" value="Segment"/>
</dbReference>
<reference evidence="17 19" key="3">
    <citation type="journal article" date="2020" name="Transbound. Emerg. Dis.">
        <title>The evolution of African swine fever virus in Sardinia (1978 to 2014) as revealed by whole genome sequencing and comparative analysis.</title>
        <authorList>
            <person name="Torresi C."/>
            <person name="Fiori M."/>
            <person name="Bertolotti L."/>
            <person name="Floris M."/>
            <person name="Colitti B."/>
            <person name="Giammarioli M."/>
            <person name="Dei Giudici S."/>
            <person name="Oggiano A."/>
            <person name="Malmberg M."/>
            <person name="De Mia G.M."/>
            <person name="Belak S."/>
            <person name="Granberg F."/>
        </authorList>
    </citation>
    <scope>NUCLEOTIDE SEQUENCE [LARGE SCALE GENOMIC DNA]</scope>
    <source>
        <strain evidence="7">139/Nu/1981</strain>
        <strain evidence="8">140/Or/1985</strain>
        <strain evidence="10">141/Nu/1990</strain>
        <strain evidence="11">142/Nu/1995</strain>
        <strain evidence="16">22653/Ca/2014</strain>
        <strain evidence="13">26/Ss/2004</strain>
        <strain evidence="5">56/Ca/1978</strain>
        <strain evidence="6">57/Ca/1979</strain>
        <strain evidence="12">60/Nu/1997</strain>
        <strain evidence="14">72407/Ss/2005</strain>
        <strain evidence="9">85/Ca/1985</strain>
        <strain evidence="15">97/Ot/2012</strain>
    </source>
</reference>
<feature type="region of interest" description="Disordered" evidence="1">
    <location>
        <begin position="29"/>
        <end position="48"/>
    </location>
</feature>
<dbReference type="EMBL" id="MN270979">
    <property type="protein sequence ID" value="QIM09111.1"/>
    <property type="molecule type" value="Genomic_DNA"/>
</dbReference>
<dbReference type="EMBL" id="MN270970">
    <property type="protein sequence ID" value="QIM07008.1"/>
    <property type="molecule type" value="Genomic_DNA"/>
</dbReference>
<dbReference type="Proteomes" id="UP000502885">
    <property type="component" value="Segment"/>
</dbReference>
<evidence type="ECO:0000313" key="19">
    <source>
        <dbReference type="Proteomes" id="UP000500898"/>
    </source>
</evidence>
<dbReference type="Proteomes" id="UP000503294">
    <property type="component" value="Segment"/>
</dbReference>
<dbReference type="RefSeq" id="YP_009703349.1">
    <property type="nucleotide sequence ID" value="NC_044955.1"/>
</dbReference>
<name>A0A3G1EV54_ASF</name>
<evidence type="ECO:0000256" key="2">
    <source>
        <dbReference type="SAM" id="Phobius"/>
    </source>
</evidence>
<evidence type="ECO:0000313" key="9">
    <source>
        <dbReference type="EMBL" id="QIM07711.1"/>
    </source>
</evidence>
<dbReference type="Proteomes" id="UP000502695">
    <property type="component" value="Segment"/>
</dbReference>
<dbReference type="EMBL" id="MN913970">
    <property type="protein sequence ID" value="QID21263.1"/>
    <property type="molecule type" value="Genomic_DNA"/>
</dbReference>
<evidence type="ECO:0000313" key="14">
    <source>
        <dbReference type="EMBL" id="QIM08878.1"/>
    </source>
</evidence>
<evidence type="ECO:0000313" key="8">
    <source>
        <dbReference type="EMBL" id="QIM07478.1"/>
    </source>
</evidence>
<evidence type="ECO:0000313" key="4">
    <source>
        <dbReference type="EMBL" id="QID21263.1"/>
    </source>
</evidence>
<feature type="transmembrane region" description="Helical" evidence="2">
    <location>
        <begin position="12"/>
        <end position="31"/>
    </location>
</feature>
<dbReference type="EMBL" id="MN270978">
    <property type="protein sequence ID" value="QIM08878.1"/>
    <property type="molecule type" value="Genomic_DNA"/>
</dbReference>
<evidence type="ECO:0000313" key="18">
    <source>
        <dbReference type="Proteomes" id="UP000500872"/>
    </source>
</evidence>
<dbReference type="EMBL" id="MN270971">
    <property type="protein sequence ID" value="QIM07243.1"/>
    <property type="molecule type" value="Genomic_DNA"/>
</dbReference>
<evidence type="ECO:0000313" key="5">
    <source>
        <dbReference type="EMBL" id="QIM06773.1"/>
    </source>
</evidence>
<dbReference type="EMBL" id="KX354450">
    <property type="protein sequence ID" value="AOO54437.1"/>
    <property type="molecule type" value="Genomic_DNA"/>
</dbReference>
<organismHost>
    <name type="scientific">Ornithodoros</name>
    <name type="common">relapsing fever ticks</name>
    <dbReference type="NCBI Taxonomy" id="6937"/>
</organismHost>
<dbReference type="EMBL" id="MN270974">
    <property type="protein sequence ID" value="QIM07944.1"/>
    <property type="molecule type" value="Genomic_DNA"/>
</dbReference>
<dbReference type="EMBL" id="MN270977">
    <property type="protein sequence ID" value="QIM08645.1"/>
    <property type="molecule type" value="Genomic_DNA"/>
</dbReference>
<dbReference type="EMBL" id="MN270973">
    <property type="protein sequence ID" value="QIM07711.1"/>
    <property type="molecule type" value="Genomic_DNA"/>
</dbReference>
<evidence type="ECO:0000313" key="12">
    <source>
        <dbReference type="EMBL" id="QIM08412.1"/>
    </source>
</evidence>
<dbReference type="Proteomes" id="UP000500690">
    <property type="component" value="Segment"/>
</dbReference>
<dbReference type="Proteomes" id="UP000501683">
    <property type="component" value="Segment"/>
</dbReference>
<dbReference type="EMBL" id="MN270976">
    <property type="protein sequence ID" value="QIM08412.1"/>
    <property type="molecule type" value="Genomic_DNA"/>
</dbReference>
<organismHost>
    <name type="scientific">Ornithodoros moubata</name>
    <name type="common">Soft tick</name>
    <name type="synonym">Argasid tick</name>
    <dbReference type="NCBI Taxonomy" id="6938"/>
</organismHost>
<proteinExistence type="predicted"/>
<dbReference type="EMBL" id="MN270980">
    <property type="protein sequence ID" value="QIM09344.1"/>
    <property type="molecule type" value="Genomic_DNA"/>
</dbReference>
<keyword evidence="2" id="KW-0472">Membrane</keyword>
<organismHost>
    <name type="scientific">Sus scrofa</name>
    <name type="common">Pig</name>
    <dbReference type="NCBI Taxonomy" id="9823"/>
</organismHost>
<organismHost>
    <name type="scientific">Phacochoerus africanus</name>
    <name type="common">Warthog</name>
    <dbReference type="NCBI Taxonomy" id="41426"/>
</organismHost>
<dbReference type="EMBL" id="MN270975">
    <property type="protein sequence ID" value="QIM08179.1"/>
    <property type="molecule type" value="Genomic_DNA"/>
</dbReference>
<evidence type="ECO:0000313" key="7">
    <source>
        <dbReference type="EMBL" id="QIM07243.1"/>
    </source>
</evidence>
<dbReference type="Proteomes" id="UP000266411">
    <property type="component" value="Segment"/>
</dbReference>
<organismHost>
    <name type="scientific">Potamochoerus larvatus</name>
    <name type="common">Bushpig</name>
    <dbReference type="NCBI Taxonomy" id="273792"/>
</organismHost>
<sequence length="60" mass="6488">MSLKVSSGKILYSLYIVSISGIITFVSSPLSSTKSFSNSSKSSLSPPTTYWESFFSQSLP</sequence>
<evidence type="ECO:0000313" key="6">
    <source>
        <dbReference type="EMBL" id="QIM07008.1"/>
    </source>
</evidence>
<dbReference type="Proteomes" id="UP000501235">
    <property type="component" value="Segment"/>
</dbReference>
<evidence type="ECO:0000313" key="11">
    <source>
        <dbReference type="EMBL" id="QIM08179.1"/>
    </source>
</evidence>
<evidence type="ECO:0000313" key="13">
    <source>
        <dbReference type="EMBL" id="QIM08645.1"/>
    </source>
</evidence>
<evidence type="ECO:0000313" key="3">
    <source>
        <dbReference type="EMBL" id="AOO54437.1"/>
    </source>
</evidence>
<dbReference type="EMBL" id="MN270969">
    <property type="protein sequence ID" value="QIM06773.1"/>
    <property type="molecule type" value="Genomic_DNA"/>
</dbReference>
<keyword evidence="2" id="KW-1133">Transmembrane helix</keyword>
<protein>
    <submittedName>
        <fullName evidence="3">Uncharacterized protein</fullName>
    </submittedName>
</protein>
<dbReference type="GeneID" id="41902157"/>
<gene>
    <name evidence="3" type="primary">URF36</name>
    <name evidence="5" type="synonym">URF036</name>
    <name evidence="3" type="ORF">AFSV47Ss_0132</name>
</gene>
<evidence type="ECO:0000313" key="10">
    <source>
        <dbReference type="EMBL" id="QIM07944.1"/>
    </source>
</evidence>
<dbReference type="Proteomes" id="UP000500872">
    <property type="component" value="Segment"/>
</dbReference>
<evidence type="ECO:0000313" key="17">
    <source>
        <dbReference type="Proteomes" id="UP000500690"/>
    </source>
</evidence>
<reference evidence="18" key="4">
    <citation type="submission" date="2020-01" db="EMBL/GenBank/DDBJ databases">
        <authorList>
            <person name="Chastagner A."/>
            <person name="Le Potier M.-F."/>
            <person name="Pereira de Oliveira R."/>
        </authorList>
    </citation>
    <scope>NUCLEOTIDE SEQUENCE [LARGE SCALE GENOMIC DNA]</scope>
    <source>
        <strain evidence="18">Liv13/33</strain>
    </source>
</reference>
<accession>A0A3G1EV54</accession>
<evidence type="ECO:0000313" key="16">
    <source>
        <dbReference type="EMBL" id="QIM09344.1"/>
    </source>
</evidence>
<evidence type="ECO:0000256" key="1">
    <source>
        <dbReference type="SAM" id="MobiDB-lite"/>
    </source>
</evidence>
<organism evidence="3">
    <name type="scientific">African swine fever virus</name>
    <name type="common">ASFV</name>
    <dbReference type="NCBI Taxonomy" id="10497"/>
    <lineage>
        <taxon>Viruses</taxon>
        <taxon>Varidnaviria</taxon>
        <taxon>Bamfordvirae</taxon>
        <taxon>Nucleocytoviricota</taxon>
        <taxon>Pokkesviricetes</taxon>
        <taxon>Asfuvirales</taxon>
        <taxon>Asfarviridae</taxon>
        <taxon>Asfivirus</taxon>
        <taxon>Asfivirus haemorrhagiae</taxon>
    </lineage>
</organism>
<dbReference type="EMBL" id="MN270972">
    <property type="protein sequence ID" value="QIM07478.1"/>
    <property type="molecule type" value="Genomic_DNA"/>
</dbReference>
<keyword evidence="2" id="KW-0812">Transmembrane</keyword>
<dbReference type="Proteomes" id="UP000501990">
    <property type="component" value="Segment"/>
</dbReference>
<dbReference type="KEGG" id="vg:41902157"/>
<dbReference type="Proteomes" id="UP000501465">
    <property type="component" value="Segment"/>
</dbReference>
<dbReference type="Proteomes" id="UP000501487">
    <property type="component" value="Segment"/>
</dbReference>
<reference evidence="3" key="1">
    <citation type="journal article" date="2016" name="Genome Announc.">
        <title>Complete genome sequence of an African swine fever virus isolate from Sardinia, Italy.</title>
        <authorList>
            <person name="Granberg F."/>
            <person name="Torresi C."/>
            <person name="Oggiano A."/>
            <person name="Malmberg M."/>
            <person name="Iscaro C."/>
            <person name="De Mia G.M."/>
            <person name="Sandor B."/>
        </authorList>
    </citation>
    <scope>NUCLEOTIDE SEQUENCE [LARGE SCALE GENOMIC DNA]</scope>
    <source>
        <strain evidence="3">47/Ss/2008</strain>
    </source>
</reference>
<evidence type="ECO:0000313" key="15">
    <source>
        <dbReference type="EMBL" id="QIM09111.1"/>
    </source>
</evidence>
<reference evidence="4" key="2">
    <citation type="journal article" date="2020" name="Microbiol. Resour. Announc.">
        <title>Coding-Complete Genome Sequence of an African Swine Fever Virus Strain Liv13/33 Isolate from Experimental Transmission between Pigs and Ornithodoros moubata Ticks.</title>
        <authorList>
            <person name="Chastagner A."/>
            <person name="Pereira de Oliveira R."/>
            <person name="Hutet E."/>
            <person name="Le Dimna M."/>
            <person name="Paboeuf F."/>
            <person name="Lucas P."/>
            <person name="Blanchard Y."/>
            <person name="Dixon L."/>
            <person name="Vial L."/>
            <person name="Le Potier M.F."/>
        </authorList>
    </citation>
    <scope>NUCLEOTIDE SEQUENCE</scope>
    <source>
        <strain evidence="4">Liv13/33</strain>
    </source>
</reference>
<dbReference type="Proteomes" id="UP000503066">
    <property type="component" value="Genome"/>
</dbReference>
<dbReference type="Proteomes" id="UP000502933">
    <property type="component" value="Segment"/>
</dbReference>
<organismHost>
    <name type="scientific">Phacochoerus aethiopicus</name>
    <name type="common">Warthog</name>
    <dbReference type="NCBI Taxonomy" id="85517"/>
</organismHost>